<evidence type="ECO:0000256" key="1">
    <source>
        <dbReference type="ARBA" id="ARBA00004613"/>
    </source>
</evidence>
<feature type="signal peptide" evidence="4">
    <location>
        <begin position="1"/>
        <end position="21"/>
    </location>
</feature>
<dbReference type="SUPFAM" id="SSF57302">
    <property type="entry name" value="Snake toxin-like"/>
    <property type="match status" value="1"/>
</dbReference>
<proteinExistence type="evidence at transcript level"/>
<dbReference type="GO" id="GO:0005576">
    <property type="term" value="C:extracellular region"/>
    <property type="evidence" value="ECO:0007669"/>
    <property type="project" value="UniProtKB-SubCell"/>
</dbReference>
<reference evidence="5" key="1">
    <citation type="journal article" name="Toxins">
        <title>Electric Blue: Molecular Evolution of Three-Finger Toxins in the Long-Glanded Coral Snake Species Calliophis bivirgatus.</title>
        <authorList>
            <person name="Dashevsky D."/>
            <person name="Rokyta D."/>
            <person name="Frank N."/>
            <person name="Nouwens A."/>
            <person name="Fry B.G."/>
        </authorList>
    </citation>
    <scope>NUCLEOTIDE SEQUENCE</scope>
    <source>
        <tissue evidence="5">Venom gland</tissue>
    </source>
</reference>
<evidence type="ECO:0000313" key="5">
    <source>
        <dbReference type="EMBL" id="QSI83983.1"/>
    </source>
</evidence>
<dbReference type="EMBL" id="MW575079">
    <property type="protein sequence ID" value="QSI83983.1"/>
    <property type="molecule type" value="mRNA"/>
</dbReference>
<sequence>MKTLLLTLVVVTIICLDLGYTWRCYQGDNAKTIVTCRKGLNLCYRKTFPKPKKTLRGCTSICPPSYSCCAANKCNK</sequence>
<comment type="subcellular location">
    <subcellularLocation>
        <location evidence="1">Secreted</location>
    </subcellularLocation>
</comment>
<keyword evidence="3" id="KW-1015">Disulfide bond</keyword>
<dbReference type="Gene3D" id="2.10.60.10">
    <property type="entry name" value="CD59"/>
    <property type="match status" value="1"/>
</dbReference>
<keyword evidence="2" id="KW-0964">Secreted</keyword>
<feature type="chain" id="PRO_5032774867" evidence="4">
    <location>
        <begin position="22"/>
        <end position="76"/>
    </location>
</feature>
<accession>A0A898ILU1</accession>
<dbReference type="InterPro" id="IPR045860">
    <property type="entry name" value="Snake_toxin-like_sf"/>
</dbReference>
<protein>
    <submittedName>
        <fullName evidence="5">Three-finger toxin</fullName>
    </submittedName>
</protein>
<name>A0A898ILU1_CALBG</name>
<dbReference type="AlphaFoldDB" id="A0A898ILU1"/>
<evidence type="ECO:0000256" key="3">
    <source>
        <dbReference type="ARBA" id="ARBA00023157"/>
    </source>
</evidence>
<organism evidence="5">
    <name type="scientific">Calliophis bivirgatus</name>
    <name type="common">Blue Malaysian coral snake</name>
    <name type="synonym">Maticora bivirgata</name>
    <dbReference type="NCBI Taxonomy" id="8633"/>
    <lineage>
        <taxon>Eukaryota</taxon>
        <taxon>Metazoa</taxon>
        <taxon>Chordata</taxon>
        <taxon>Craniata</taxon>
        <taxon>Vertebrata</taxon>
        <taxon>Euteleostomi</taxon>
        <taxon>Lepidosauria</taxon>
        <taxon>Squamata</taxon>
        <taxon>Bifurcata</taxon>
        <taxon>Unidentata</taxon>
        <taxon>Episquamata</taxon>
        <taxon>Toxicofera</taxon>
        <taxon>Serpentes</taxon>
        <taxon>Colubroidea</taxon>
        <taxon>Elapidae</taxon>
        <taxon>Elapinae</taxon>
        <taxon>Calliophis</taxon>
    </lineage>
</organism>
<evidence type="ECO:0000256" key="2">
    <source>
        <dbReference type="ARBA" id="ARBA00022525"/>
    </source>
</evidence>
<keyword evidence="4" id="KW-0732">Signal</keyword>
<evidence type="ECO:0000256" key="4">
    <source>
        <dbReference type="SAM" id="SignalP"/>
    </source>
</evidence>